<dbReference type="PROSITE" id="PS51257">
    <property type="entry name" value="PROKAR_LIPOPROTEIN"/>
    <property type="match status" value="1"/>
</dbReference>
<evidence type="ECO:0000313" key="3">
    <source>
        <dbReference type="RefSeq" id="XP_022322339.1"/>
    </source>
</evidence>
<keyword evidence="1" id="KW-0732">Signal</keyword>
<accession>A0A8B8D483</accession>
<feature type="signal peptide" evidence="1">
    <location>
        <begin position="1"/>
        <end position="19"/>
    </location>
</feature>
<dbReference type="Proteomes" id="UP000694844">
    <property type="component" value="Chromosome 3"/>
</dbReference>
<name>A0A8B8D483_CRAVI</name>
<organism evidence="2 3">
    <name type="scientific">Crassostrea virginica</name>
    <name type="common">Eastern oyster</name>
    <dbReference type="NCBI Taxonomy" id="6565"/>
    <lineage>
        <taxon>Eukaryota</taxon>
        <taxon>Metazoa</taxon>
        <taxon>Spiralia</taxon>
        <taxon>Lophotrochozoa</taxon>
        <taxon>Mollusca</taxon>
        <taxon>Bivalvia</taxon>
        <taxon>Autobranchia</taxon>
        <taxon>Pteriomorphia</taxon>
        <taxon>Ostreida</taxon>
        <taxon>Ostreoidea</taxon>
        <taxon>Ostreidae</taxon>
        <taxon>Crassostrea</taxon>
    </lineage>
</organism>
<gene>
    <name evidence="3" type="primary">LOC111123915</name>
</gene>
<dbReference type="AlphaFoldDB" id="A0A8B8D483"/>
<protein>
    <submittedName>
        <fullName evidence="3">Uncharacterized protein LOC111123915</fullName>
    </submittedName>
</protein>
<sequence>MKHSYQILICIWITLLGIACDKDDENGMQRNLMTFRQCLEKCVSRNYHGSTPSTVCSFSRSANYKQTWNGPPVKVDPPTSQPHYGQMVRYDETLPAGDVRKTSQTMPRVIHRLLRKKRKVTTLSVDSHGDYVSICYNCITETCRSFLFFG</sequence>
<dbReference type="OrthoDB" id="6133389at2759"/>
<dbReference type="RefSeq" id="XP_022322339.1">
    <property type="nucleotide sequence ID" value="XM_022466631.1"/>
</dbReference>
<evidence type="ECO:0000256" key="1">
    <source>
        <dbReference type="SAM" id="SignalP"/>
    </source>
</evidence>
<feature type="chain" id="PRO_5034571119" evidence="1">
    <location>
        <begin position="20"/>
        <end position="150"/>
    </location>
</feature>
<evidence type="ECO:0000313" key="2">
    <source>
        <dbReference type="Proteomes" id="UP000694844"/>
    </source>
</evidence>
<keyword evidence="2" id="KW-1185">Reference proteome</keyword>
<proteinExistence type="predicted"/>
<dbReference type="GeneID" id="111123915"/>
<dbReference type="KEGG" id="cvn:111123915"/>
<reference evidence="3" key="1">
    <citation type="submission" date="2025-08" db="UniProtKB">
        <authorList>
            <consortium name="RefSeq"/>
        </authorList>
    </citation>
    <scope>IDENTIFICATION</scope>
    <source>
        <tissue evidence="3">Whole sample</tissue>
    </source>
</reference>